<dbReference type="Proteomes" id="UP000483261">
    <property type="component" value="Unassembled WGS sequence"/>
</dbReference>
<dbReference type="RefSeq" id="WP_165109368.1">
    <property type="nucleotide sequence ID" value="NZ_JAALAA010000002.1"/>
</dbReference>
<sequence>MDLMEVTEQARLRREEAAARLRALADALASNNEVEFEREGLRFKVRVPDEVDFTLEIEIGDDERELEIELKW</sequence>
<feature type="domain" description="Amphi-Trp" evidence="1">
    <location>
        <begin position="8"/>
        <end position="72"/>
    </location>
</feature>
<evidence type="ECO:0000313" key="2">
    <source>
        <dbReference type="EMBL" id="NGN91587.1"/>
    </source>
</evidence>
<dbReference type="EMBL" id="JAALAA010000002">
    <property type="protein sequence ID" value="NGN91587.1"/>
    <property type="molecule type" value="Genomic_DNA"/>
</dbReference>
<evidence type="ECO:0000259" key="1">
    <source>
        <dbReference type="Pfam" id="PF20068"/>
    </source>
</evidence>
<organism evidence="2 3">
    <name type="scientific">Nocardioides turkmenicus</name>
    <dbReference type="NCBI Taxonomy" id="2711220"/>
    <lineage>
        <taxon>Bacteria</taxon>
        <taxon>Bacillati</taxon>
        <taxon>Actinomycetota</taxon>
        <taxon>Actinomycetes</taxon>
        <taxon>Propionibacteriales</taxon>
        <taxon>Nocardioidaceae</taxon>
        <taxon>Nocardioides</taxon>
    </lineage>
</organism>
<dbReference type="InterPro" id="IPR027598">
    <property type="entry name" value="Amphi-Trp_dom"/>
</dbReference>
<accession>A0A6M1R4Y3</accession>
<dbReference type="NCBIfam" id="TIGR04354">
    <property type="entry name" value="amphi-Trp"/>
    <property type="match status" value="1"/>
</dbReference>
<keyword evidence="3" id="KW-1185">Reference proteome</keyword>
<reference evidence="2 3" key="1">
    <citation type="submission" date="2020-02" db="EMBL/GenBank/DDBJ databases">
        <title>Whole-genome analyses of novel actinobacteria.</title>
        <authorList>
            <person name="Sahin N."/>
        </authorList>
    </citation>
    <scope>NUCLEOTIDE SEQUENCE [LARGE SCALE GENOMIC DNA]</scope>
    <source>
        <strain evidence="2 3">KC13</strain>
    </source>
</reference>
<protein>
    <submittedName>
        <fullName evidence="2">Amphi-Trp domain-containing protein</fullName>
    </submittedName>
</protein>
<dbReference type="Pfam" id="PF20068">
    <property type="entry name" value="Amphi-Trp"/>
    <property type="match status" value="1"/>
</dbReference>
<name>A0A6M1R4Y3_9ACTN</name>
<proteinExistence type="predicted"/>
<evidence type="ECO:0000313" key="3">
    <source>
        <dbReference type="Proteomes" id="UP000483261"/>
    </source>
</evidence>
<gene>
    <name evidence="2" type="ORF">G5C66_02380</name>
</gene>
<dbReference type="AlphaFoldDB" id="A0A6M1R4Y3"/>
<comment type="caution">
    <text evidence="2">The sequence shown here is derived from an EMBL/GenBank/DDBJ whole genome shotgun (WGS) entry which is preliminary data.</text>
</comment>